<dbReference type="GeneID" id="14537915"/>
<accession>H8WYF0</accession>
<sequence>MGKNKKKSKKQDDSEETTKQPQKDAQETEKEIDEAIENSKTAQKVIESNGAPTLDPSLEGSDDKPILEKLQQAEKERDEIKHSYDNLVSRLSSFKSVFANMKKAEVELEEKSELVDKLNEENDRLKEENIDLKSSLNEASNKVDHNLYKDLQEQNANLNNECEKLSDTLTKTRREYTSTIEELQDEKYSLENENSKLSKLLHELKQEVSDLTVAQSEFDQEKKDMADSVNVFKDRFEAKNDEVKSAHAKIEELNNLLSTNNVFFEKEKSSLSAKIEALEEKLAEKDNTIETLGAEVESFKQKSMESELKSTEIADLKKEINNKQLLIGKLRHEAVILNEHLTKALTMMKQKGEGSNKTVDAELLSNVIISFLQFPRGDSKKFEALQLISALLEWDQSQKIAAGLQHVPNAKGGKTKVDSNGNEVPTRQSFVSLWTEFLEKESSGK</sequence>
<evidence type="ECO:0000256" key="2">
    <source>
        <dbReference type="ARBA" id="ARBA00023034"/>
    </source>
</evidence>
<feature type="region of interest" description="Disordered" evidence="5">
    <location>
        <begin position="1"/>
        <end position="67"/>
    </location>
</feature>
<dbReference type="Gene3D" id="6.10.250.1080">
    <property type="match status" value="1"/>
</dbReference>
<dbReference type="RefSeq" id="XP_003866704.1">
    <property type="nucleotide sequence ID" value="XM_003866656.1"/>
</dbReference>
<name>H8WYF0_CANO9</name>
<keyword evidence="2" id="KW-0333">Golgi apparatus</keyword>
<dbReference type="GO" id="GO:0005794">
    <property type="term" value="C:Golgi apparatus"/>
    <property type="evidence" value="ECO:0007669"/>
    <property type="project" value="UniProtKB-SubCell"/>
</dbReference>
<dbReference type="Pfam" id="PF10375">
    <property type="entry name" value="GRAB"/>
    <property type="match status" value="1"/>
</dbReference>
<dbReference type="EMBL" id="HE681719">
    <property type="protein sequence ID" value="CCG21265.1"/>
    <property type="molecule type" value="Genomic_DNA"/>
</dbReference>
<dbReference type="PANTHER" id="PTHR18921:SF2">
    <property type="entry name" value="THYROID RECEPTOR-INTERACTING PROTEIN 11"/>
    <property type="match status" value="1"/>
</dbReference>
<feature type="compositionally biased region" description="Basic and acidic residues" evidence="5">
    <location>
        <begin position="10"/>
        <end position="29"/>
    </location>
</feature>
<evidence type="ECO:0000313" key="7">
    <source>
        <dbReference type="EMBL" id="CCG21265.1"/>
    </source>
</evidence>
<proteinExistence type="predicted"/>
<dbReference type="AlphaFoldDB" id="H8WYF0"/>
<evidence type="ECO:0000256" key="4">
    <source>
        <dbReference type="SAM" id="Coils"/>
    </source>
</evidence>
<dbReference type="InterPro" id="IPR000237">
    <property type="entry name" value="GRIP_dom"/>
</dbReference>
<reference evidence="7 8" key="1">
    <citation type="journal article" date="2012" name="PLoS ONE">
        <title>Sequence and analysis of the genome of the pathogenic yeast Candida orthopsilosis.</title>
        <authorList>
            <person name="Riccombeni A."/>
            <person name="Vidanes G."/>
            <person name="Proux-Wera E."/>
            <person name="Wolfe K.H."/>
            <person name="Butler G."/>
        </authorList>
    </citation>
    <scope>NUCLEOTIDE SEQUENCE [LARGE SCALE GENOMIC DNA]</scope>
    <source>
        <strain evidence="7 8">Co 90-125</strain>
    </source>
</reference>
<dbReference type="GO" id="GO:0007030">
    <property type="term" value="P:Golgi organization"/>
    <property type="evidence" value="ECO:0007669"/>
    <property type="project" value="TreeGrafter"/>
</dbReference>
<organism evidence="7 8">
    <name type="scientific">Candida orthopsilosis (strain 90-125)</name>
    <name type="common">Yeast</name>
    <dbReference type="NCBI Taxonomy" id="1136231"/>
    <lineage>
        <taxon>Eukaryota</taxon>
        <taxon>Fungi</taxon>
        <taxon>Dikarya</taxon>
        <taxon>Ascomycota</taxon>
        <taxon>Saccharomycotina</taxon>
        <taxon>Pichiomycetes</taxon>
        <taxon>Debaryomycetaceae</taxon>
        <taxon>Candida/Lodderomyces clade</taxon>
        <taxon>Candida</taxon>
    </lineage>
</organism>
<dbReference type="Proteomes" id="UP000005018">
    <property type="component" value="Chromosome 1"/>
</dbReference>
<evidence type="ECO:0000259" key="6">
    <source>
        <dbReference type="PROSITE" id="PS50913"/>
    </source>
</evidence>
<keyword evidence="3 4" id="KW-0175">Coiled coil</keyword>
<feature type="domain" description="GRIP" evidence="6">
    <location>
        <begin position="354"/>
        <end position="405"/>
    </location>
</feature>
<evidence type="ECO:0000256" key="3">
    <source>
        <dbReference type="ARBA" id="ARBA00023054"/>
    </source>
</evidence>
<dbReference type="PANTHER" id="PTHR18921">
    <property type="entry name" value="MYOSIN HEAVY CHAIN - RELATED"/>
    <property type="match status" value="1"/>
</dbReference>
<evidence type="ECO:0000256" key="5">
    <source>
        <dbReference type="SAM" id="MobiDB-lite"/>
    </source>
</evidence>
<dbReference type="eggNOG" id="ENOG502RYXN">
    <property type="taxonomic scope" value="Eukaryota"/>
</dbReference>
<dbReference type="InterPro" id="IPR019459">
    <property type="entry name" value="GRAB"/>
</dbReference>
<keyword evidence="8" id="KW-1185">Reference proteome</keyword>
<dbReference type="PROSITE" id="PS50913">
    <property type="entry name" value="GRIP"/>
    <property type="match status" value="1"/>
</dbReference>
<dbReference type="OrthoDB" id="425925at2759"/>
<dbReference type="GO" id="GO:0006888">
    <property type="term" value="P:endoplasmic reticulum to Golgi vesicle-mediated transport"/>
    <property type="evidence" value="ECO:0007669"/>
    <property type="project" value="TreeGrafter"/>
</dbReference>
<feature type="coiled-coil region" evidence="4">
    <location>
        <begin position="70"/>
        <end position="333"/>
    </location>
</feature>
<dbReference type="GO" id="GO:0031267">
    <property type="term" value="F:small GTPase binding"/>
    <property type="evidence" value="ECO:0007669"/>
    <property type="project" value="TreeGrafter"/>
</dbReference>
<dbReference type="KEGG" id="cot:CORT_0A08810"/>
<gene>
    <name evidence="7" type="ORF">CORT_0A08810</name>
</gene>
<comment type="subcellular location">
    <subcellularLocation>
        <location evidence="1">Golgi apparatus</location>
    </subcellularLocation>
</comment>
<evidence type="ECO:0000313" key="8">
    <source>
        <dbReference type="Proteomes" id="UP000005018"/>
    </source>
</evidence>
<dbReference type="HOGENOM" id="CLU_020680_3_1_1"/>
<protein>
    <submittedName>
        <fullName evidence="7">Rud3 protein</fullName>
    </submittedName>
</protein>
<evidence type="ECO:0000256" key="1">
    <source>
        <dbReference type="ARBA" id="ARBA00004555"/>
    </source>
</evidence>